<dbReference type="GO" id="GO:0005886">
    <property type="term" value="C:plasma membrane"/>
    <property type="evidence" value="ECO:0007669"/>
    <property type="project" value="TreeGrafter"/>
</dbReference>
<dbReference type="EMBL" id="CAFBNH010000002">
    <property type="protein sequence ID" value="CAB4939034.1"/>
    <property type="molecule type" value="Genomic_DNA"/>
</dbReference>
<keyword evidence="7" id="KW-0131">Cell cycle</keyword>
<keyword evidence="2" id="KW-1003">Cell membrane</keyword>
<keyword evidence="3" id="KW-0132">Cell division</keyword>
<evidence type="ECO:0000313" key="12">
    <source>
        <dbReference type="EMBL" id="CAB4776931.1"/>
    </source>
</evidence>
<evidence type="ECO:0000313" key="13">
    <source>
        <dbReference type="EMBL" id="CAB4830692.1"/>
    </source>
</evidence>
<dbReference type="EMBL" id="CAEZYM010000002">
    <property type="protein sequence ID" value="CAB4718395.1"/>
    <property type="molecule type" value="Genomic_DNA"/>
</dbReference>
<gene>
    <name evidence="10" type="ORF">UFOPK2510_00397</name>
    <name evidence="11" type="ORF">UFOPK2718_00282</name>
    <name evidence="12" type="ORF">UFOPK2936_00587</name>
    <name evidence="13" type="ORF">UFOPK3174_01053</name>
    <name evidence="14" type="ORF">UFOPK3328_01243</name>
    <name evidence="15" type="ORF">UFOPK3779_00392</name>
    <name evidence="16" type="ORF">UFOPK3913_00541</name>
    <name evidence="9" type="ORF">UFOPK4107_00083</name>
</gene>
<dbReference type="AlphaFoldDB" id="A0A6J7LVE5"/>
<evidence type="ECO:0000256" key="2">
    <source>
        <dbReference type="ARBA" id="ARBA00022475"/>
    </source>
</evidence>
<reference evidence="16" key="1">
    <citation type="submission" date="2020-05" db="EMBL/GenBank/DDBJ databases">
        <authorList>
            <person name="Chiriac C."/>
            <person name="Salcher M."/>
            <person name="Ghai R."/>
            <person name="Kavagutti S V."/>
        </authorList>
    </citation>
    <scope>NUCLEOTIDE SEQUENCE</scope>
</reference>
<dbReference type="InterPro" id="IPR013685">
    <property type="entry name" value="POTRA_FtsQ_type"/>
</dbReference>
<evidence type="ECO:0000313" key="15">
    <source>
        <dbReference type="EMBL" id="CAB4939034.1"/>
    </source>
</evidence>
<feature type="domain" description="POTRA" evidence="8">
    <location>
        <begin position="30"/>
        <end position="100"/>
    </location>
</feature>
<dbReference type="EMBL" id="CAFBLD010000008">
    <property type="protein sequence ID" value="CAB4874019.1"/>
    <property type="molecule type" value="Genomic_DNA"/>
</dbReference>
<dbReference type="EMBL" id="CAFBOC010000004">
    <property type="protein sequence ID" value="CAB4972461.1"/>
    <property type="molecule type" value="Genomic_DNA"/>
</dbReference>
<keyword evidence="5" id="KW-1133">Transmembrane helix</keyword>
<evidence type="ECO:0000256" key="3">
    <source>
        <dbReference type="ARBA" id="ARBA00022618"/>
    </source>
</evidence>
<evidence type="ECO:0000313" key="10">
    <source>
        <dbReference type="EMBL" id="CAB4686788.1"/>
    </source>
</evidence>
<comment type="subcellular location">
    <subcellularLocation>
        <location evidence="1">Membrane</location>
    </subcellularLocation>
</comment>
<evidence type="ECO:0000313" key="16">
    <source>
        <dbReference type="EMBL" id="CAB4972461.1"/>
    </source>
</evidence>
<dbReference type="Gene3D" id="3.10.20.310">
    <property type="entry name" value="membrane protein fhac"/>
    <property type="match status" value="1"/>
</dbReference>
<keyword evidence="4" id="KW-0812">Transmembrane</keyword>
<dbReference type="EMBL" id="CAEZXO010000002">
    <property type="protein sequence ID" value="CAB4686788.1"/>
    <property type="molecule type" value="Genomic_DNA"/>
</dbReference>
<evidence type="ECO:0000256" key="7">
    <source>
        <dbReference type="ARBA" id="ARBA00023306"/>
    </source>
</evidence>
<dbReference type="Pfam" id="PF08478">
    <property type="entry name" value="POTRA_1"/>
    <property type="match status" value="1"/>
</dbReference>
<evidence type="ECO:0000256" key="5">
    <source>
        <dbReference type="ARBA" id="ARBA00022989"/>
    </source>
</evidence>
<keyword evidence="6" id="KW-0472">Membrane</keyword>
<evidence type="ECO:0000256" key="1">
    <source>
        <dbReference type="ARBA" id="ARBA00004370"/>
    </source>
</evidence>
<organism evidence="16">
    <name type="scientific">freshwater metagenome</name>
    <dbReference type="NCBI Taxonomy" id="449393"/>
    <lineage>
        <taxon>unclassified sequences</taxon>
        <taxon>metagenomes</taxon>
        <taxon>ecological metagenomes</taxon>
    </lineage>
</organism>
<dbReference type="GO" id="GO:0051301">
    <property type="term" value="P:cell division"/>
    <property type="evidence" value="ECO:0007669"/>
    <property type="project" value="UniProtKB-KW"/>
</dbReference>
<evidence type="ECO:0000313" key="11">
    <source>
        <dbReference type="EMBL" id="CAB4718395.1"/>
    </source>
</evidence>
<sequence length="224" mass="24250">MSKAKSRIRTVLILVLLSAAAYVLGWSSIFSVKSISVEGAPDASSKTLVLDKSQISVGEKLARLEPRVVQNSIEKISWVDHSRVSRNWISGAVAIHLWARVPVARYGSGFVDGGNVFFELSGAPTSTKITISASSPVDRSVAIALLKKLPIEIRNVLVEIRVLASGSVTLTIHDTSLSKDRKVNWGDMQDVDLKVKVYQALIALPANKKVTFIDLSAPHAPIVK</sequence>
<evidence type="ECO:0000313" key="9">
    <source>
        <dbReference type="EMBL" id="CAB4329981.1"/>
    </source>
</evidence>
<dbReference type="EMBL" id="CAESAE010000001">
    <property type="protein sequence ID" value="CAB4329981.1"/>
    <property type="molecule type" value="Genomic_DNA"/>
</dbReference>
<evidence type="ECO:0000256" key="6">
    <source>
        <dbReference type="ARBA" id="ARBA00023136"/>
    </source>
</evidence>
<proteinExistence type="predicted"/>
<dbReference type="EMBL" id="CAEZZW010000002">
    <property type="protein sequence ID" value="CAB4776931.1"/>
    <property type="molecule type" value="Genomic_DNA"/>
</dbReference>
<name>A0A6J7LVE5_9ZZZZ</name>
<dbReference type="PANTHER" id="PTHR37820:SF1">
    <property type="entry name" value="CELL DIVISION PROTEIN FTSQ"/>
    <property type="match status" value="1"/>
</dbReference>
<dbReference type="InterPro" id="IPR050487">
    <property type="entry name" value="FtsQ_DivIB"/>
</dbReference>
<dbReference type="EMBL" id="CAFABH010000017">
    <property type="protein sequence ID" value="CAB4830692.1"/>
    <property type="molecule type" value="Genomic_DNA"/>
</dbReference>
<dbReference type="PANTHER" id="PTHR37820">
    <property type="entry name" value="CELL DIVISION PROTEIN DIVIB"/>
    <property type="match status" value="1"/>
</dbReference>
<dbReference type="InterPro" id="IPR034746">
    <property type="entry name" value="POTRA"/>
</dbReference>
<accession>A0A6J7LVE5</accession>
<evidence type="ECO:0000259" key="8">
    <source>
        <dbReference type="PROSITE" id="PS51779"/>
    </source>
</evidence>
<dbReference type="PROSITE" id="PS51779">
    <property type="entry name" value="POTRA"/>
    <property type="match status" value="1"/>
</dbReference>
<evidence type="ECO:0000256" key="4">
    <source>
        <dbReference type="ARBA" id="ARBA00022692"/>
    </source>
</evidence>
<evidence type="ECO:0000313" key="14">
    <source>
        <dbReference type="EMBL" id="CAB4874019.1"/>
    </source>
</evidence>
<protein>
    <submittedName>
        <fullName evidence="16">Unannotated protein</fullName>
    </submittedName>
</protein>